<evidence type="ECO:0000313" key="3">
    <source>
        <dbReference type="Proteomes" id="UP001180503"/>
    </source>
</evidence>
<sequence>MNPAERFSDLGHRDAFRPQVAQEGVALGAGSGRSFGSTHREVELPGASVDRVRRDGEFLRDRSDRNSFAPQSG</sequence>
<dbReference type="EMBL" id="JAVRFB010000385">
    <property type="protein sequence ID" value="MDT0407141.1"/>
    <property type="molecule type" value="Genomic_DNA"/>
</dbReference>
<dbReference type="Proteomes" id="UP001180503">
    <property type="component" value="Unassembled WGS sequence"/>
</dbReference>
<protein>
    <submittedName>
        <fullName evidence="2">Uncharacterized protein</fullName>
    </submittedName>
</protein>
<accession>A0ABU2QRR1</accession>
<name>A0ABU2QRR1_9ACTN</name>
<gene>
    <name evidence="2" type="ORF">RM528_35475</name>
</gene>
<evidence type="ECO:0000313" key="2">
    <source>
        <dbReference type="EMBL" id="MDT0407141.1"/>
    </source>
</evidence>
<proteinExistence type="predicted"/>
<reference evidence="3" key="1">
    <citation type="submission" date="2023-07" db="EMBL/GenBank/DDBJ databases">
        <title>30 novel species of actinomycetes from the DSMZ collection.</title>
        <authorList>
            <person name="Nouioui I."/>
        </authorList>
    </citation>
    <scope>NUCLEOTIDE SEQUENCE [LARGE SCALE GENOMIC DNA]</scope>
    <source>
        <strain evidence="3">DSM 41635</strain>
    </source>
</reference>
<comment type="caution">
    <text evidence="2">The sequence shown here is derived from an EMBL/GenBank/DDBJ whole genome shotgun (WGS) entry which is preliminary data.</text>
</comment>
<feature type="region of interest" description="Disordered" evidence="1">
    <location>
        <begin position="28"/>
        <end position="48"/>
    </location>
</feature>
<organism evidence="2 3">
    <name type="scientific">Streptomyces edwardsiae</name>
    <dbReference type="NCBI Taxonomy" id="3075527"/>
    <lineage>
        <taxon>Bacteria</taxon>
        <taxon>Bacillati</taxon>
        <taxon>Actinomycetota</taxon>
        <taxon>Actinomycetes</taxon>
        <taxon>Kitasatosporales</taxon>
        <taxon>Streptomycetaceae</taxon>
        <taxon>Streptomyces</taxon>
    </lineage>
</organism>
<evidence type="ECO:0000256" key="1">
    <source>
        <dbReference type="SAM" id="MobiDB-lite"/>
    </source>
</evidence>
<feature type="non-terminal residue" evidence="2">
    <location>
        <position position="73"/>
    </location>
</feature>
<dbReference type="RefSeq" id="WP_311711795.1">
    <property type="nucleotide sequence ID" value="NZ_JAVRFB010000385.1"/>
</dbReference>